<dbReference type="KEGG" id="mhey:H2LOC_014950"/>
<feature type="chain" id="PRO_5025361898" evidence="3">
    <location>
        <begin position="24"/>
        <end position="143"/>
    </location>
</feature>
<feature type="region of interest" description="Disordered" evidence="2">
    <location>
        <begin position="24"/>
        <end position="48"/>
    </location>
</feature>
<reference evidence="4 5" key="1">
    <citation type="submission" date="2019-11" db="EMBL/GenBank/DDBJ databases">
        <title>The genome sequence of Methylocystis heyeri.</title>
        <authorList>
            <person name="Oshkin I.Y."/>
            <person name="Miroshnikov K."/>
            <person name="Dedysh S.N."/>
        </authorList>
    </citation>
    <scope>NUCLEOTIDE SEQUENCE [LARGE SCALE GENOMIC DNA]</scope>
    <source>
        <strain evidence="4 5">H2</strain>
    </source>
</reference>
<sequence length="143" mass="15604">MQRWLLALLLAFLICGAEGTALAEAPSPAPQASAPSQEGRFSMSPTQGGFLRLDKETGAVSFCAVENGLSLCRIGADERSALENEIAKLRRENAELKAAAGQGQGGFSPLPKEEDFERAMSFTERFMRRMMRLFKEESNGEKS</sequence>
<dbReference type="AlphaFoldDB" id="A0A6B8KF20"/>
<keyword evidence="3" id="KW-0732">Signal</keyword>
<dbReference type="EMBL" id="CP046052">
    <property type="protein sequence ID" value="QGM46886.1"/>
    <property type="molecule type" value="Genomic_DNA"/>
</dbReference>
<evidence type="ECO:0000256" key="1">
    <source>
        <dbReference type="SAM" id="Coils"/>
    </source>
</evidence>
<gene>
    <name evidence="4" type="ORF">H2LOC_014950</name>
</gene>
<protein>
    <submittedName>
        <fullName evidence="4">Uncharacterized protein</fullName>
    </submittedName>
</protein>
<dbReference type="Proteomes" id="UP000309061">
    <property type="component" value="Chromosome"/>
</dbReference>
<dbReference type="RefSeq" id="WP_136497774.1">
    <property type="nucleotide sequence ID" value="NZ_CP046052.1"/>
</dbReference>
<feature type="compositionally biased region" description="Low complexity" evidence="2">
    <location>
        <begin position="24"/>
        <end position="38"/>
    </location>
</feature>
<accession>A0A6B8KF20</accession>
<keyword evidence="1" id="KW-0175">Coiled coil</keyword>
<name>A0A6B8KF20_9HYPH</name>
<feature type="signal peptide" evidence="3">
    <location>
        <begin position="1"/>
        <end position="23"/>
    </location>
</feature>
<feature type="coiled-coil region" evidence="1">
    <location>
        <begin position="72"/>
        <end position="102"/>
    </location>
</feature>
<dbReference type="OrthoDB" id="7870871at2"/>
<proteinExistence type="predicted"/>
<evidence type="ECO:0000256" key="2">
    <source>
        <dbReference type="SAM" id="MobiDB-lite"/>
    </source>
</evidence>
<keyword evidence="5" id="KW-1185">Reference proteome</keyword>
<evidence type="ECO:0000256" key="3">
    <source>
        <dbReference type="SAM" id="SignalP"/>
    </source>
</evidence>
<evidence type="ECO:0000313" key="5">
    <source>
        <dbReference type="Proteomes" id="UP000309061"/>
    </source>
</evidence>
<evidence type="ECO:0000313" key="4">
    <source>
        <dbReference type="EMBL" id="QGM46886.1"/>
    </source>
</evidence>
<organism evidence="4 5">
    <name type="scientific">Methylocystis heyeri</name>
    <dbReference type="NCBI Taxonomy" id="391905"/>
    <lineage>
        <taxon>Bacteria</taxon>
        <taxon>Pseudomonadati</taxon>
        <taxon>Pseudomonadota</taxon>
        <taxon>Alphaproteobacteria</taxon>
        <taxon>Hyphomicrobiales</taxon>
        <taxon>Methylocystaceae</taxon>
        <taxon>Methylocystis</taxon>
    </lineage>
</organism>